<dbReference type="PANTHER" id="PTHR22847">
    <property type="entry name" value="WD40 REPEAT PROTEIN"/>
    <property type="match status" value="1"/>
</dbReference>
<evidence type="ECO:0000256" key="1">
    <source>
        <dbReference type="ARBA" id="ARBA00022574"/>
    </source>
</evidence>
<dbReference type="PROSITE" id="PS50294">
    <property type="entry name" value="WD_REPEATS_REGION"/>
    <property type="match status" value="15"/>
</dbReference>
<feature type="repeat" description="WD" evidence="3">
    <location>
        <begin position="1508"/>
        <end position="1549"/>
    </location>
</feature>
<sequence>MHVFANALCYSCKGDIKLVGGMQSKSETPKYEAEIKALVRLYGTTIKEEELRKQLEQNNGNVEIVIEQITTTLMKQNADIEETVAGQDKQKDTAIEIEQKTEKLKKEDEKIEIGETKPGINLQGYCINQDCLASKAKIPVWVNLGFVNISFQSDKAPYYCPDCGQLTVTSIIKAMIFNSEHYISSNDNSIPVNDNYYQCFYPIKSGLCYEIKAKKIRQHATSLEDLINRSEKAMISNEIINLIAELQKYLITVVKPSKIKDSIRLLEKIKFDYNDDYNQVFDVGRFTILCDNSTKLQTAVAVIKKAEKFNLIISEDKDYFEKQSKTHHRFHNIKLYVPKYDVYIEMQATLKNFTTLEEYTTIENPKISHLFYEYIRSWKPKNTEEEDLKQASNETLTKINDIICEWIDDKEIQKISNRYKSNLEMDILKPPQLYKKALIEINNNRSLKMSQFVYEQLYTFIPEKIKGKAIYVILYEYYKKYIIGDKNPASCFDFALLLQESRKKEIEEDINILQALETYIPLQGNNYQCIDGEDNEKNDSYDCYQNVIEFLEEKEEKKNEQNNVMIIQGKSGSGKSIFCRHLEENLWNNYKTNIKNPIPIYISFSKIYNKNNEKDIILQILQSKNINKEIIDIIREKISFIFIMDGFDEIFDKYNQNNNNKYFYNRFNLDQWNAKIIITCRTKVLSDDDFKNTLIGIDQNNAPIMYLWPFTKQQMHNYIEKFSKIKNKNINNWTSKQYEDTLNNYPNLQKMIEEPFLLQLILSILPSLIKQYGIESRITKTQIYQVFNDQWIDIHSQNIISKLSELRIQINYNKIKYTLNQYCLNLGFEMFYQRNQIAIEADYQYQDNNEIIYNKLDPIIYENDNKNTIDEKKEEMNIINDKKLDIWEKYFNGDSIAKYVLRRIGDNKYQFLHKSCQEYYAAQKIIFDILSWKPDNIGNIDNIDNINNQQFQQQFEKCVSKLFINYKLLNDEPEIIQFIAERIHDINPIFSNLKSRLFRIIESSKNNENVSIAAANAITILNSANINMHYKDWNNIKIPYAILDRAFLEGTNFTNANLDNVSFIQACLNNTNFTNTSMNNIYFGEYAYLEGHSKSVDTIKFSPDGTKIISCSYDQTIRIWDTITKKQLNILKGHSGFINTIQFSPDGNTILSSSDDKTARIWDILSGKQIQIFKGHSWNITAAYFSSDGSKVVTCSKDCTIRIWKVLSGEQIQILEGHSGWINTVQFSLDGNKIISCSNDKTIRLWDIISGKQILLLKGHLDDILYVQFIYNESKIISYSNDRTIRIWDISNERQIQILKGHTNEINGIEISSNGSKMLSYSKDCTIRIWDILSGKQIQILGGHSNSIKKAKFSFNDLKIVSASSDTTVRIWDVLSGKQIQILEGHSQRVNDVEFFPKEPKILSCSSDCTIRIWDITLEKRIQLITGYLDIVTDVKFSPDGTKIISCSEDKTIRLWDVQTGKLIQIFEGHTNYIRGILFSLDGSKIISYSDDNTIRIWNILYKQYQILEGHSELIWKVEISSDGNKVVSCSADKTIRIWDILNGRQIQLLNGHSRRVTQAQFSPDNSKIISSSYDYTVRLWDVLSGRQLQIFTGHSNIVEGAQFSSDGNKIVSYSWDKTIRIWDVLSGNQLLLLEGHKESVNEVQFSYDGTKLISCSDDKTIRAWNISNGRQIQLLRGHGEWVKGVQFLSDSTKIISYSKDNTIRIWDISSGKQIQLLKGHNGIINGVHLSPDGFKFVSCSDDKTIRLCSSDNKVVDITETSLINYIWRVGIQSGLSMKDSIWKDTKGLEDQQKLLVKQRGGIF</sequence>
<feature type="repeat" description="WD" evidence="3">
    <location>
        <begin position="1676"/>
        <end position="1717"/>
    </location>
</feature>
<feature type="coiled-coil region" evidence="4">
    <location>
        <begin position="87"/>
        <end position="117"/>
    </location>
</feature>
<feature type="repeat" description="WD" evidence="3">
    <location>
        <begin position="1383"/>
        <end position="1424"/>
    </location>
</feature>
<feature type="repeat" description="WD" evidence="3">
    <location>
        <begin position="1550"/>
        <end position="1591"/>
    </location>
</feature>
<evidence type="ECO:0000256" key="3">
    <source>
        <dbReference type="PROSITE-ProRule" id="PRU00221"/>
    </source>
</evidence>
<feature type="repeat" description="WD" evidence="3">
    <location>
        <begin position="1257"/>
        <end position="1298"/>
    </location>
</feature>
<reference evidence="6 7" key="1">
    <citation type="journal article" date="2013" name="Curr. Biol.">
        <title>The Genome of the Foraminiferan Reticulomyxa filosa.</title>
        <authorList>
            <person name="Glockner G."/>
            <person name="Hulsmann N."/>
            <person name="Schleicher M."/>
            <person name="Noegel A.A."/>
            <person name="Eichinger L."/>
            <person name="Gallinger C."/>
            <person name="Pawlowski J."/>
            <person name="Sierra R."/>
            <person name="Euteneuer U."/>
            <person name="Pillet L."/>
            <person name="Moustafa A."/>
            <person name="Platzer M."/>
            <person name="Groth M."/>
            <person name="Szafranski K."/>
            <person name="Schliwa M."/>
        </authorList>
    </citation>
    <scope>NUCLEOTIDE SEQUENCE [LARGE SCALE GENOMIC DNA]</scope>
</reference>
<accession>X6MQP8</accession>
<feature type="repeat" description="WD" evidence="3">
    <location>
        <begin position="1215"/>
        <end position="1256"/>
    </location>
</feature>
<dbReference type="Gene3D" id="2.160.20.80">
    <property type="entry name" value="E3 ubiquitin-protein ligase SopA"/>
    <property type="match status" value="1"/>
</dbReference>
<evidence type="ECO:0000313" key="6">
    <source>
        <dbReference type="EMBL" id="ETO15385.1"/>
    </source>
</evidence>
<dbReference type="CDD" id="cd00200">
    <property type="entry name" value="WD40"/>
    <property type="match status" value="2"/>
</dbReference>
<evidence type="ECO:0000313" key="7">
    <source>
        <dbReference type="Proteomes" id="UP000023152"/>
    </source>
</evidence>
<evidence type="ECO:0000256" key="4">
    <source>
        <dbReference type="SAM" id="Coils"/>
    </source>
</evidence>
<organism evidence="6 7">
    <name type="scientific">Reticulomyxa filosa</name>
    <dbReference type="NCBI Taxonomy" id="46433"/>
    <lineage>
        <taxon>Eukaryota</taxon>
        <taxon>Sar</taxon>
        <taxon>Rhizaria</taxon>
        <taxon>Retaria</taxon>
        <taxon>Foraminifera</taxon>
        <taxon>Monothalamids</taxon>
        <taxon>Reticulomyxidae</taxon>
        <taxon>Reticulomyxa</taxon>
    </lineage>
</organism>
<dbReference type="InterPro" id="IPR007111">
    <property type="entry name" value="NACHT_NTPase"/>
</dbReference>
<dbReference type="Pfam" id="PF00400">
    <property type="entry name" value="WD40"/>
    <property type="match status" value="16"/>
</dbReference>
<dbReference type="Gene3D" id="3.40.50.300">
    <property type="entry name" value="P-loop containing nucleotide triphosphate hydrolases"/>
    <property type="match status" value="1"/>
</dbReference>
<dbReference type="InterPro" id="IPR019775">
    <property type="entry name" value="WD40_repeat_CS"/>
</dbReference>
<dbReference type="PROSITE" id="PS50082">
    <property type="entry name" value="WD_REPEATS_2"/>
    <property type="match status" value="16"/>
</dbReference>
<dbReference type="InterPro" id="IPR015943">
    <property type="entry name" value="WD40/YVTN_repeat-like_dom_sf"/>
</dbReference>
<dbReference type="SMART" id="SM00320">
    <property type="entry name" value="WD40"/>
    <property type="match status" value="16"/>
</dbReference>
<keyword evidence="7" id="KW-1185">Reference proteome</keyword>
<dbReference type="InterPro" id="IPR036322">
    <property type="entry name" value="WD40_repeat_dom_sf"/>
</dbReference>
<dbReference type="Proteomes" id="UP000023152">
    <property type="component" value="Unassembled WGS sequence"/>
</dbReference>
<feature type="repeat" description="WD" evidence="3">
    <location>
        <begin position="1089"/>
        <end position="1130"/>
    </location>
</feature>
<keyword evidence="2" id="KW-0677">Repeat</keyword>
<dbReference type="GO" id="GO:1990234">
    <property type="term" value="C:transferase complex"/>
    <property type="evidence" value="ECO:0007669"/>
    <property type="project" value="UniProtKB-ARBA"/>
</dbReference>
<feature type="repeat" description="WD" evidence="3">
    <location>
        <begin position="1131"/>
        <end position="1172"/>
    </location>
</feature>
<dbReference type="SUPFAM" id="SSF50978">
    <property type="entry name" value="WD40 repeat-like"/>
    <property type="match status" value="3"/>
</dbReference>
<keyword evidence="4" id="KW-0175">Coiled coil</keyword>
<comment type="caution">
    <text evidence="6">The sequence shown here is derived from an EMBL/GenBank/DDBJ whole genome shotgun (WGS) entry which is preliminary data.</text>
</comment>
<gene>
    <name evidence="6" type="ORF">RFI_21981</name>
</gene>
<dbReference type="InterPro" id="IPR020472">
    <property type="entry name" value="WD40_PAC1"/>
</dbReference>
<dbReference type="SUPFAM" id="SSF141571">
    <property type="entry name" value="Pentapeptide repeat-like"/>
    <property type="match status" value="1"/>
</dbReference>
<feature type="repeat" description="WD" evidence="3">
    <location>
        <begin position="1425"/>
        <end position="1466"/>
    </location>
</feature>
<evidence type="ECO:0000256" key="2">
    <source>
        <dbReference type="ARBA" id="ARBA00022737"/>
    </source>
</evidence>
<dbReference type="PRINTS" id="PR00320">
    <property type="entry name" value="GPROTEINBRPT"/>
</dbReference>
<dbReference type="InterPro" id="IPR027417">
    <property type="entry name" value="P-loop_NTPase"/>
</dbReference>
<evidence type="ECO:0000259" key="5">
    <source>
        <dbReference type="Pfam" id="PF05729"/>
    </source>
</evidence>
<keyword evidence="1 3" id="KW-0853">WD repeat</keyword>
<dbReference type="PROSITE" id="PS00678">
    <property type="entry name" value="WD_REPEATS_1"/>
    <property type="match status" value="8"/>
</dbReference>
<feature type="repeat" description="WD" evidence="3">
    <location>
        <begin position="1718"/>
        <end position="1748"/>
    </location>
</feature>
<feature type="repeat" description="WD" evidence="3">
    <location>
        <begin position="1467"/>
        <end position="1500"/>
    </location>
</feature>
<dbReference type="Gene3D" id="2.130.10.10">
    <property type="entry name" value="YVTN repeat-like/Quinoprotein amine dehydrogenase"/>
    <property type="match status" value="7"/>
</dbReference>
<feature type="repeat" description="WD" evidence="3">
    <location>
        <begin position="1299"/>
        <end position="1340"/>
    </location>
</feature>
<dbReference type="SUPFAM" id="SSF52540">
    <property type="entry name" value="P-loop containing nucleoside triphosphate hydrolases"/>
    <property type="match status" value="1"/>
</dbReference>
<dbReference type="Pfam" id="PF00805">
    <property type="entry name" value="Pentapeptide"/>
    <property type="match status" value="1"/>
</dbReference>
<feature type="repeat" description="WD" evidence="3">
    <location>
        <begin position="1634"/>
        <end position="1675"/>
    </location>
</feature>
<dbReference type="PANTHER" id="PTHR22847:SF637">
    <property type="entry name" value="WD REPEAT DOMAIN 5B"/>
    <property type="match status" value="1"/>
</dbReference>
<feature type="domain" description="NACHT" evidence="5">
    <location>
        <begin position="564"/>
        <end position="687"/>
    </location>
</feature>
<dbReference type="Pfam" id="PF05729">
    <property type="entry name" value="NACHT"/>
    <property type="match status" value="1"/>
</dbReference>
<dbReference type="EMBL" id="ASPP01019176">
    <property type="protein sequence ID" value="ETO15385.1"/>
    <property type="molecule type" value="Genomic_DNA"/>
</dbReference>
<dbReference type="InterPro" id="IPR001680">
    <property type="entry name" value="WD40_rpt"/>
</dbReference>
<protein>
    <submittedName>
        <fullName evidence="6">WD-40 repeat-containing protein</fullName>
    </submittedName>
</protein>
<dbReference type="GO" id="GO:0005634">
    <property type="term" value="C:nucleus"/>
    <property type="evidence" value="ECO:0007669"/>
    <property type="project" value="TreeGrafter"/>
</dbReference>
<name>X6MQP8_RETFI</name>
<proteinExistence type="predicted"/>
<feature type="repeat" description="WD" evidence="3">
    <location>
        <begin position="1592"/>
        <end position="1633"/>
    </location>
</feature>
<feature type="repeat" description="WD" evidence="3">
    <location>
        <begin position="1341"/>
        <end position="1382"/>
    </location>
</feature>
<dbReference type="InterPro" id="IPR001646">
    <property type="entry name" value="5peptide_repeat"/>
</dbReference>
<feature type="repeat" description="WD" evidence="3">
    <location>
        <begin position="1173"/>
        <end position="1214"/>
    </location>
</feature>